<dbReference type="RefSeq" id="WP_262996381.1">
    <property type="nucleotide sequence ID" value="NZ_JAOTJC010000016.1"/>
</dbReference>
<sequence length="95" mass="10581">MDTKARNKQLYQEARQATGCSQNDWARLFTLTPGKGAKHGQKGQSNVALKESGTKGVNQAECLASELLRYFQAQGYDVKNTEFDEDGRITSIPKR</sequence>
<proteinExistence type="predicted"/>
<evidence type="ECO:0000313" key="2">
    <source>
        <dbReference type="Proteomes" id="UP001209257"/>
    </source>
</evidence>
<accession>A0ABT2VRZ9</accession>
<comment type="caution">
    <text evidence="1">The sequence shown here is derived from an EMBL/GenBank/DDBJ whole genome shotgun (WGS) entry which is preliminary data.</text>
</comment>
<gene>
    <name evidence="1" type="ORF">OCL06_15930</name>
</gene>
<name>A0ABT2VRZ9_9ALTE</name>
<protein>
    <recommendedName>
        <fullName evidence="3">Transcriptional regulator</fullName>
    </recommendedName>
</protein>
<reference evidence="2" key="1">
    <citation type="submission" date="2023-07" db="EMBL/GenBank/DDBJ databases">
        <title>Study on multiphase classification of strain Alteromonas salexigens isolated from the Yellow Sea.</title>
        <authorList>
            <person name="Sun L."/>
        </authorList>
    </citation>
    <scope>NUCLEOTIDE SEQUENCE [LARGE SCALE GENOMIC DNA]</scope>
    <source>
        <strain evidence="2">ASW11-19</strain>
    </source>
</reference>
<dbReference type="EMBL" id="JAOTJC010000016">
    <property type="protein sequence ID" value="MCU7556081.1"/>
    <property type="molecule type" value="Genomic_DNA"/>
</dbReference>
<evidence type="ECO:0008006" key="3">
    <source>
        <dbReference type="Google" id="ProtNLM"/>
    </source>
</evidence>
<evidence type="ECO:0000313" key="1">
    <source>
        <dbReference type="EMBL" id="MCU7556081.1"/>
    </source>
</evidence>
<keyword evidence="2" id="KW-1185">Reference proteome</keyword>
<dbReference type="Proteomes" id="UP001209257">
    <property type="component" value="Unassembled WGS sequence"/>
</dbReference>
<organism evidence="1 2">
    <name type="scientific">Alteromonas salexigens</name>
    <dbReference type="NCBI Taxonomy" id="2982530"/>
    <lineage>
        <taxon>Bacteria</taxon>
        <taxon>Pseudomonadati</taxon>
        <taxon>Pseudomonadota</taxon>
        <taxon>Gammaproteobacteria</taxon>
        <taxon>Alteromonadales</taxon>
        <taxon>Alteromonadaceae</taxon>
        <taxon>Alteromonas/Salinimonas group</taxon>
        <taxon>Alteromonas</taxon>
    </lineage>
</organism>